<sequence>MVPSRFSFRCSFRKKYRLIVNRISDSLCYRGSCFNSTDVIQPCGSKCFTINELLKLSIVESILLNSERLFNTISSICECNVLLNYGSGSGTFQWSVILFRLASRFNKRWLVGHPDRDASCGH</sequence>
<name>A0A0V1K5Z3_TRIPS</name>
<evidence type="ECO:0000313" key="2">
    <source>
        <dbReference type="Proteomes" id="UP000054826"/>
    </source>
</evidence>
<gene>
    <name evidence="1" type="ORF">T4C_2598</name>
</gene>
<dbReference type="AlphaFoldDB" id="A0A0V1K5Z3"/>
<evidence type="ECO:0000313" key="1">
    <source>
        <dbReference type="EMBL" id="KRZ42672.1"/>
    </source>
</evidence>
<dbReference type="Proteomes" id="UP000054826">
    <property type="component" value="Unassembled WGS sequence"/>
</dbReference>
<accession>A0A0V1K5Z3</accession>
<protein>
    <submittedName>
        <fullName evidence="1">Uncharacterized protein</fullName>
    </submittedName>
</protein>
<dbReference type="EMBL" id="JYDV01000013">
    <property type="protein sequence ID" value="KRZ42672.1"/>
    <property type="molecule type" value="Genomic_DNA"/>
</dbReference>
<reference evidence="1 2" key="1">
    <citation type="submission" date="2015-01" db="EMBL/GenBank/DDBJ databases">
        <title>Evolution of Trichinella species and genotypes.</title>
        <authorList>
            <person name="Korhonen P.K."/>
            <person name="Edoardo P."/>
            <person name="Giuseppe L.R."/>
            <person name="Gasser R.B."/>
        </authorList>
    </citation>
    <scope>NUCLEOTIDE SEQUENCE [LARGE SCALE GENOMIC DNA]</scope>
    <source>
        <strain evidence="1">ISS176</strain>
    </source>
</reference>
<proteinExistence type="predicted"/>
<comment type="caution">
    <text evidence="1">The sequence shown here is derived from an EMBL/GenBank/DDBJ whole genome shotgun (WGS) entry which is preliminary data.</text>
</comment>
<organism evidence="1 2">
    <name type="scientific">Trichinella pseudospiralis</name>
    <name type="common">Parasitic roundworm</name>
    <dbReference type="NCBI Taxonomy" id="6337"/>
    <lineage>
        <taxon>Eukaryota</taxon>
        <taxon>Metazoa</taxon>
        <taxon>Ecdysozoa</taxon>
        <taxon>Nematoda</taxon>
        <taxon>Enoplea</taxon>
        <taxon>Dorylaimia</taxon>
        <taxon>Trichinellida</taxon>
        <taxon>Trichinellidae</taxon>
        <taxon>Trichinella</taxon>
    </lineage>
</organism>